<dbReference type="OrthoDB" id="2740448at2759"/>
<keyword evidence="3" id="KW-1185">Reference proteome</keyword>
<comment type="caution">
    <text evidence="2">The sequence shown here is derived from an EMBL/GenBank/DDBJ whole genome shotgun (WGS) entry which is preliminary data.</text>
</comment>
<evidence type="ECO:0008006" key="4">
    <source>
        <dbReference type="Google" id="ProtNLM"/>
    </source>
</evidence>
<dbReference type="VEuPathDB" id="FungiDB:CDV56_109229"/>
<feature type="region of interest" description="Disordered" evidence="1">
    <location>
        <begin position="467"/>
        <end position="492"/>
    </location>
</feature>
<evidence type="ECO:0000313" key="3">
    <source>
        <dbReference type="Proteomes" id="UP000215305"/>
    </source>
</evidence>
<evidence type="ECO:0000313" key="2">
    <source>
        <dbReference type="EMBL" id="RHZ64957.1"/>
    </source>
</evidence>
<sequence>MWCRRSNVGILARFPCDDVGNSDVNSAQVLQSPLYLRQPSLKRRRTSQRIASHLSAAAAAATAATGSPRWRWPQSYRVVTLVKDGDCQLTRAGGTGSSGDKIILKDDVPDRPESTAEKYWRHVYPLTPFLPPEMIVESNGDWDPILKHCVELAASLWLHHNQKQHPQPAADQLLGMVAQGELSLPVIAGILLLLFHAVQTASLAGEVLPLPILAGTVLTNTWLRLVGRSPAPLSLPEDCLQDFLQSLDHSTFGHHYIRISNLALSYNRLRSVAERDGIGPESRLAWSRLEYECLLWAVQLPSTLLDLRDEMPARPEAVVIHSLHNLVLLSLYTTIIDWQDTLGTLLALRPVPGVLHYICALARSVLICPPEMPTHWALLLDIQAATARALLRLWHRTQFENIRGLLNLWDDAQNRFPDLARLVREEIGPGPWTIDQTDGYSVFWTFRDLRSLHLEFTVPELTAIAASSPSSSSSTTHGTNANANTSLNMNGW</sequence>
<reference evidence="2" key="1">
    <citation type="submission" date="2018-08" db="EMBL/GenBank/DDBJ databases">
        <title>Draft genome sequence of azole-resistant Aspergillus thermomutatus (Neosartorya pseudofischeri) strain HMR AF 39, isolated from a human nasal aspirate.</title>
        <authorList>
            <person name="Parent-Michaud M."/>
            <person name="Dufresne P.J."/>
            <person name="Fournier E."/>
            <person name="Martineau C."/>
            <person name="Moreira S."/>
            <person name="Perkins V."/>
            <person name="De Repentigny L."/>
            <person name="Dufresne S.F."/>
        </authorList>
    </citation>
    <scope>NUCLEOTIDE SEQUENCE [LARGE SCALE GENOMIC DNA]</scope>
    <source>
        <strain evidence="2">HMR AF 39</strain>
    </source>
</reference>
<accession>A0A397HPU3</accession>
<dbReference type="Proteomes" id="UP000215305">
    <property type="component" value="Unassembled WGS sequence"/>
</dbReference>
<dbReference type="EMBL" id="NKHU02000020">
    <property type="protein sequence ID" value="RHZ64957.1"/>
    <property type="molecule type" value="Genomic_DNA"/>
</dbReference>
<protein>
    <recommendedName>
        <fullName evidence="4">Transcription factor domain-containing protein</fullName>
    </recommendedName>
</protein>
<name>A0A397HPU3_ASPTH</name>
<dbReference type="RefSeq" id="XP_026617696.1">
    <property type="nucleotide sequence ID" value="XM_026762848.1"/>
</dbReference>
<dbReference type="AlphaFoldDB" id="A0A397HPU3"/>
<feature type="compositionally biased region" description="Low complexity" evidence="1">
    <location>
        <begin position="467"/>
        <end position="486"/>
    </location>
</feature>
<dbReference type="GeneID" id="38131203"/>
<evidence type="ECO:0000256" key="1">
    <source>
        <dbReference type="SAM" id="MobiDB-lite"/>
    </source>
</evidence>
<organism evidence="2 3">
    <name type="scientific">Aspergillus thermomutatus</name>
    <name type="common">Neosartorya pseudofischeri</name>
    <dbReference type="NCBI Taxonomy" id="41047"/>
    <lineage>
        <taxon>Eukaryota</taxon>
        <taxon>Fungi</taxon>
        <taxon>Dikarya</taxon>
        <taxon>Ascomycota</taxon>
        <taxon>Pezizomycotina</taxon>
        <taxon>Eurotiomycetes</taxon>
        <taxon>Eurotiomycetidae</taxon>
        <taxon>Eurotiales</taxon>
        <taxon>Aspergillaceae</taxon>
        <taxon>Aspergillus</taxon>
        <taxon>Aspergillus subgen. Fumigati</taxon>
    </lineage>
</organism>
<gene>
    <name evidence="2" type="ORF">CDV56_109229</name>
</gene>
<proteinExistence type="predicted"/>